<comment type="subcellular location">
    <subcellularLocation>
        <location evidence="1">Cell inner membrane</location>
        <topology evidence="1">Single-pass membrane protein</topology>
        <orientation evidence="1">Periplasmic side</orientation>
    </subcellularLocation>
</comment>
<keyword evidence="3" id="KW-0813">Transport</keyword>
<dbReference type="PANTHER" id="PTHR33446">
    <property type="entry name" value="PROTEIN TONB-RELATED"/>
    <property type="match status" value="1"/>
</dbReference>
<proteinExistence type="inferred from homology"/>
<keyword evidence="9 11" id="KW-0472">Membrane</keyword>
<evidence type="ECO:0000256" key="6">
    <source>
        <dbReference type="ARBA" id="ARBA00022692"/>
    </source>
</evidence>
<feature type="compositionally biased region" description="Pro residues" evidence="10">
    <location>
        <begin position="114"/>
        <end position="138"/>
    </location>
</feature>
<dbReference type="Pfam" id="PF03544">
    <property type="entry name" value="TonB_C"/>
    <property type="match status" value="1"/>
</dbReference>
<evidence type="ECO:0000256" key="2">
    <source>
        <dbReference type="ARBA" id="ARBA00006555"/>
    </source>
</evidence>
<organism evidence="13 14">
    <name type="scientific">Curvibacter microcysteis</name>
    <dbReference type="NCBI Taxonomy" id="3026419"/>
    <lineage>
        <taxon>Bacteria</taxon>
        <taxon>Pseudomonadati</taxon>
        <taxon>Pseudomonadota</taxon>
        <taxon>Betaproteobacteria</taxon>
        <taxon>Burkholderiales</taxon>
        <taxon>Comamonadaceae</taxon>
        <taxon>Curvibacter</taxon>
    </lineage>
</organism>
<feature type="domain" description="TonB C-terminal" evidence="12">
    <location>
        <begin position="143"/>
        <end position="233"/>
    </location>
</feature>
<dbReference type="EMBL" id="JAQSIO010000003">
    <property type="protein sequence ID" value="MDD0814868.1"/>
    <property type="molecule type" value="Genomic_DNA"/>
</dbReference>
<evidence type="ECO:0000256" key="7">
    <source>
        <dbReference type="ARBA" id="ARBA00022927"/>
    </source>
</evidence>
<gene>
    <name evidence="13" type="ORF">PSQ39_09530</name>
</gene>
<evidence type="ECO:0000256" key="8">
    <source>
        <dbReference type="ARBA" id="ARBA00022989"/>
    </source>
</evidence>
<dbReference type="SUPFAM" id="SSF74653">
    <property type="entry name" value="TolA/TonB C-terminal domain"/>
    <property type="match status" value="1"/>
</dbReference>
<dbReference type="Proteomes" id="UP001528672">
    <property type="component" value="Unassembled WGS sequence"/>
</dbReference>
<keyword evidence="4" id="KW-1003">Cell membrane</keyword>
<evidence type="ECO:0000256" key="10">
    <source>
        <dbReference type="SAM" id="MobiDB-lite"/>
    </source>
</evidence>
<keyword evidence="5" id="KW-0997">Cell inner membrane</keyword>
<dbReference type="PROSITE" id="PS52015">
    <property type="entry name" value="TONB_CTD"/>
    <property type="match status" value="1"/>
</dbReference>
<protein>
    <submittedName>
        <fullName evidence="13">Energy transducer TonB</fullName>
    </submittedName>
</protein>
<feature type="compositionally biased region" description="Pro residues" evidence="10">
    <location>
        <begin position="63"/>
        <end position="75"/>
    </location>
</feature>
<dbReference type="NCBIfam" id="TIGR01352">
    <property type="entry name" value="tonB_Cterm"/>
    <property type="match status" value="1"/>
</dbReference>
<dbReference type="Gene3D" id="3.30.1150.10">
    <property type="match status" value="1"/>
</dbReference>
<dbReference type="RefSeq" id="WP_273926540.1">
    <property type="nucleotide sequence ID" value="NZ_JAQSIO010000003.1"/>
</dbReference>
<evidence type="ECO:0000256" key="9">
    <source>
        <dbReference type="ARBA" id="ARBA00023136"/>
    </source>
</evidence>
<dbReference type="InterPro" id="IPR037682">
    <property type="entry name" value="TonB_C"/>
</dbReference>
<sequence length="233" mass="24533">MPSPSSQARVFLPAMSRNTVIVIGVVLFHVAALWALQSGLIRRAAEVIVPAEMLSELIEPPKPKAPPPPPAPQPKVVPQKSVTPRPSPLPPAPQPVAIADPTPAPNAPTGVAAPQPPAPPMAAPVAAAPPSPPAPPAPVKVELPSSDADYLQNPKPTYPAISKRLGEQGKVIVRVLIGADGLPQKAELKQSSGFDRLDQAALTTVMRWRYVPGKRGGVAETMWFQVPLNFVLE</sequence>
<evidence type="ECO:0000256" key="3">
    <source>
        <dbReference type="ARBA" id="ARBA00022448"/>
    </source>
</evidence>
<dbReference type="InterPro" id="IPR006260">
    <property type="entry name" value="TonB/TolA_C"/>
</dbReference>
<keyword evidence="7" id="KW-0653">Protein transport</keyword>
<evidence type="ECO:0000313" key="14">
    <source>
        <dbReference type="Proteomes" id="UP001528672"/>
    </source>
</evidence>
<dbReference type="PANTHER" id="PTHR33446:SF2">
    <property type="entry name" value="PROTEIN TONB"/>
    <property type="match status" value="1"/>
</dbReference>
<evidence type="ECO:0000256" key="5">
    <source>
        <dbReference type="ARBA" id="ARBA00022519"/>
    </source>
</evidence>
<reference evidence="13 14" key="1">
    <citation type="submission" date="2023-02" db="EMBL/GenBank/DDBJ databases">
        <title>Bacterial whole genome sequence for Curvibacter sp. HBC28.</title>
        <authorList>
            <person name="Le V."/>
            <person name="Ko S.-R."/>
            <person name="Ahn C.-Y."/>
            <person name="Oh H.-M."/>
        </authorList>
    </citation>
    <scope>NUCLEOTIDE SEQUENCE [LARGE SCALE GENOMIC DNA]</scope>
    <source>
        <strain evidence="13 14">HBC28</strain>
    </source>
</reference>
<name>A0ABT5ME63_9BURK</name>
<evidence type="ECO:0000256" key="11">
    <source>
        <dbReference type="SAM" id="Phobius"/>
    </source>
</evidence>
<keyword evidence="8 11" id="KW-1133">Transmembrane helix</keyword>
<accession>A0ABT5ME63</accession>
<dbReference type="PRINTS" id="PR01217">
    <property type="entry name" value="PRICHEXTENSN"/>
</dbReference>
<dbReference type="InterPro" id="IPR051045">
    <property type="entry name" value="TonB-dependent_transducer"/>
</dbReference>
<keyword evidence="6 11" id="KW-0812">Transmembrane</keyword>
<evidence type="ECO:0000256" key="4">
    <source>
        <dbReference type="ARBA" id="ARBA00022475"/>
    </source>
</evidence>
<feature type="compositionally biased region" description="Pro residues" evidence="10">
    <location>
        <begin position="85"/>
        <end position="94"/>
    </location>
</feature>
<comment type="caution">
    <text evidence="13">The sequence shown here is derived from an EMBL/GenBank/DDBJ whole genome shotgun (WGS) entry which is preliminary data.</text>
</comment>
<comment type="similarity">
    <text evidence="2">Belongs to the TonB family.</text>
</comment>
<evidence type="ECO:0000313" key="13">
    <source>
        <dbReference type="EMBL" id="MDD0814868.1"/>
    </source>
</evidence>
<keyword evidence="14" id="KW-1185">Reference proteome</keyword>
<feature type="transmembrane region" description="Helical" evidence="11">
    <location>
        <begin position="20"/>
        <end position="36"/>
    </location>
</feature>
<feature type="region of interest" description="Disordered" evidence="10">
    <location>
        <begin position="59"/>
        <end position="153"/>
    </location>
</feature>
<evidence type="ECO:0000256" key="1">
    <source>
        <dbReference type="ARBA" id="ARBA00004383"/>
    </source>
</evidence>
<evidence type="ECO:0000259" key="12">
    <source>
        <dbReference type="PROSITE" id="PS52015"/>
    </source>
</evidence>